<keyword evidence="2" id="KW-1185">Reference proteome</keyword>
<name>A0A5S9PRW1_MYCVN</name>
<gene>
    <name evidence="1" type="ORF">AELLOGFF_03675</name>
</gene>
<dbReference type="OrthoDB" id="5178774at2"/>
<dbReference type="Proteomes" id="UP000430146">
    <property type="component" value="Unassembled WGS sequence"/>
</dbReference>
<evidence type="ECO:0000313" key="1">
    <source>
        <dbReference type="EMBL" id="CAA0107039.1"/>
    </source>
</evidence>
<dbReference type="RefSeq" id="WP_159229939.1">
    <property type="nucleotide sequence ID" value="NZ_CACSIP010000011.1"/>
</dbReference>
<dbReference type="InterPro" id="IPR019639">
    <property type="entry name" value="DUF2505"/>
</dbReference>
<proteinExistence type="predicted"/>
<organism evidence="1 2">
    <name type="scientific">Mycolicibacterium vanbaalenii</name>
    <name type="common">Mycobacterium vanbaalenii</name>
    <dbReference type="NCBI Taxonomy" id="110539"/>
    <lineage>
        <taxon>Bacteria</taxon>
        <taxon>Bacillati</taxon>
        <taxon>Actinomycetota</taxon>
        <taxon>Actinomycetes</taxon>
        <taxon>Mycobacteriales</taxon>
        <taxon>Mycobacteriaceae</taxon>
        <taxon>Mycolicibacterium</taxon>
    </lineage>
</organism>
<accession>A0A5S9PRW1</accession>
<protein>
    <recommendedName>
        <fullName evidence="3">DUF2505 domain-containing protein</fullName>
    </recommendedName>
</protein>
<evidence type="ECO:0008006" key="3">
    <source>
        <dbReference type="Google" id="ProtNLM"/>
    </source>
</evidence>
<dbReference type="EMBL" id="CACSIP010000011">
    <property type="protein sequence ID" value="CAA0107039.1"/>
    <property type="molecule type" value="Genomic_DNA"/>
</dbReference>
<dbReference type="Pfam" id="PF10698">
    <property type="entry name" value="DUF2505"/>
    <property type="match status" value="1"/>
</dbReference>
<reference evidence="1 2" key="1">
    <citation type="submission" date="2019-11" db="EMBL/GenBank/DDBJ databases">
        <authorList>
            <person name="Holert J."/>
        </authorList>
    </citation>
    <scope>NUCLEOTIDE SEQUENCE [LARGE SCALE GENOMIC DNA]</scope>
    <source>
        <strain evidence="1">BC8_1</strain>
    </source>
</reference>
<dbReference type="AlphaFoldDB" id="A0A5S9PRW1"/>
<sequence length="168" mass="17782">MPRPFDVHTDSPASVAKICSAFGNRTYWQARIAEFGGGATTLDTLSVESDGTISVATTQDLRHDVLPGVLAKVFPGDLKLLRTETWRPTDDDRVTGEVTLAASGVPGSAVGAALLAPRPAGSGLSLSGTVEVRFPLVGGRIEKYICDQIVVEIPALQRFTSDWISTNA</sequence>
<evidence type="ECO:0000313" key="2">
    <source>
        <dbReference type="Proteomes" id="UP000430146"/>
    </source>
</evidence>